<dbReference type="PROSITE" id="PS00086">
    <property type="entry name" value="CYTOCHROME_P450"/>
    <property type="match status" value="1"/>
</dbReference>
<dbReference type="CDD" id="cd11063">
    <property type="entry name" value="CYP52"/>
    <property type="match status" value="1"/>
</dbReference>
<dbReference type="AlphaFoldDB" id="A0A9P6HA66"/>
<evidence type="ECO:0000256" key="8">
    <source>
        <dbReference type="PIRSR" id="PIRSR602401-1"/>
    </source>
</evidence>
<keyword evidence="10" id="KW-0812">Transmembrane</keyword>
<proteinExistence type="inferred from homology"/>
<evidence type="ECO:0000256" key="9">
    <source>
        <dbReference type="RuleBase" id="RU000461"/>
    </source>
</evidence>
<evidence type="ECO:0000256" key="1">
    <source>
        <dbReference type="ARBA" id="ARBA00001971"/>
    </source>
</evidence>
<protein>
    <submittedName>
        <fullName evidence="11">Cytochrome P450</fullName>
    </submittedName>
</protein>
<dbReference type="GO" id="GO:0020037">
    <property type="term" value="F:heme binding"/>
    <property type="evidence" value="ECO:0007669"/>
    <property type="project" value="InterPro"/>
</dbReference>
<keyword evidence="6 8" id="KW-0408">Iron</keyword>
<sequence>MAPHVGRRVLALRYIRDTVLAPTVIGLIVHYLATRLDLPHKPLLVLCGIVVGWPVKFSLAVRCQRLHRAWKARALGAVPAFEIRGKLFGDIDTIQEVNEASKSGFIGEWIVAQYEKGGSGTVAAVFLGDYFLLTNDPGNIKVMLATEFNNFEKGSFAREAAASLLGEGVFNTDGDMWKMHRSMTRPFFTKDRINDYETIDKYAMKAIKKMKERFNEGYALNFEDVIHRFTLDAACEFLFNTKLQTLDSTLACPHIKPGSGDHTSSGEISPEEAFSRALVGAETVLMDRFNCGEVWCLQEFFKDKSESYMEVINEFLNPILEECLAKHAARNDAGEADDEAKTLNILRDEIINIIIAGRDTTASTLTFAIFLLSLHPEVFDRLRAEVLNVVGPIEQPTYKNIREMKYLRAVLNETLRLYPPLPINTRTSINETTLPEGGKGGKPIYVPPKTLISFSTITMHRRKDLWGPDADEFDPDRFIDDRIKKYFVPNPFIFLPFGAGPRICLGQQFAYNEMSFFLIRLLQNFNSVTLDTDAQPRRTTSLLEWKTKRQEVERDLLSAHLTLSTKDGIWVRMNEVSTL</sequence>
<dbReference type="InterPro" id="IPR001128">
    <property type="entry name" value="Cyt_P450"/>
</dbReference>
<evidence type="ECO:0000256" key="4">
    <source>
        <dbReference type="ARBA" id="ARBA00022723"/>
    </source>
</evidence>
<dbReference type="Gene3D" id="1.10.630.10">
    <property type="entry name" value="Cytochrome P450"/>
    <property type="match status" value="1"/>
</dbReference>
<dbReference type="PANTHER" id="PTHR24287:SF1">
    <property type="entry name" value="P450, PUTATIVE (EUROFUNG)-RELATED"/>
    <property type="match status" value="1"/>
</dbReference>
<keyword evidence="12" id="KW-1185">Reference proteome</keyword>
<comment type="cofactor">
    <cofactor evidence="1 8">
        <name>heme</name>
        <dbReference type="ChEBI" id="CHEBI:30413"/>
    </cofactor>
</comment>
<keyword evidence="10" id="KW-0472">Membrane</keyword>
<gene>
    <name evidence="11" type="ORF">BJ322DRAFT_1160446</name>
</gene>
<dbReference type="GO" id="GO:0016705">
    <property type="term" value="F:oxidoreductase activity, acting on paired donors, with incorporation or reduction of molecular oxygen"/>
    <property type="evidence" value="ECO:0007669"/>
    <property type="project" value="InterPro"/>
</dbReference>
<organism evidence="11 12">
    <name type="scientific">Thelephora terrestris</name>
    <dbReference type="NCBI Taxonomy" id="56493"/>
    <lineage>
        <taxon>Eukaryota</taxon>
        <taxon>Fungi</taxon>
        <taxon>Dikarya</taxon>
        <taxon>Basidiomycota</taxon>
        <taxon>Agaricomycotina</taxon>
        <taxon>Agaricomycetes</taxon>
        <taxon>Thelephorales</taxon>
        <taxon>Thelephoraceae</taxon>
        <taxon>Thelephora</taxon>
    </lineage>
</organism>
<feature type="binding site" description="axial binding residue" evidence="8">
    <location>
        <position position="504"/>
    </location>
    <ligand>
        <name>heme</name>
        <dbReference type="ChEBI" id="CHEBI:30413"/>
    </ligand>
    <ligandPart>
        <name>Fe</name>
        <dbReference type="ChEBI" id="CHEBI:18248"/>
    </ligandPart>
</feature>
<evidence type="ECO:0000256" key="6">
    <source>
        <dbReference type="ARBA" id="ARBA00023004"/>
    </source>
</evidence>
<evidence type="ECO:0000256" key="3">
    <source>
        <dbReference type="ARBA" id="ARBA00022617"/>
    </source>
</evidence>
<keyword evidence="5 9" id="KW-0560">Oxidoreductase</keyword>
<comment type="similarity">
    <text evidence="2 9">Belongs to the cytochrome P450 family.</text>
</comment>
<reference evidence="11" key="2">
    <citation type="submission" date="2020-11" db="EMBL/GenBank/DDBJ databases">
        <authorList>
            <consortium name="DOE Joint Genome Institute"/>
            <person name="Kuo A."/>
            <person name="Miyauchi S."/>
            <person name="Kiss E."/>
            <person name="Drula E."/>
            <person name="Kohler A."/>
            <person name="Sanchez-Garcia M."/>
            <person name="Andreopoulos B."/>
            <person name="Barry K.W."/>
            <person name="Bonito G."/>
            <person name="Buee M."/>
            <person name="Carver A."/>
            <person name="Chen C."/>
            <person name="Cichocki N."/>
            <person name="Clum A."/>
            <person name="Culley D."/>
            <person name="Crous P.W."/>
            <person name="Fauchery L."/>
            <person name="Girlanda M."/>
            <person name="Hayes R."/>
            <person name="Keri Z."/>
            <person name="Labutti K."/>
            <person name="Lipzen A."/>
            <person name="Lombard V."/>
            <person name="Magnuson J."/>
            <person name="Maillard F."/>
            <person name="Morin E."/>
            <person name="Murat C."/>
            <person name="Nolan M."/>
            <person name="Ohm R."/>
            <person name="Pangilinan J."/>
            <person name="Pereira M."/>
            <person name="Perotto S."/>
            <person name="Peter M."/>
            <person name="Riley R."/>
            <person name="Sitrit Y."/>
            <person name="Stielow B."/>
            <person name="Szollosi G."/>
            <person name="Zifcakova L."/>
            <person name="Stursova M."/>
            <person name="Spatafora J.W."/>
            <person name="Tedersoo L."/>
            <person name="Vaario L.-M."/>
            <person name="Yamada A."/>
            <person name="Yan M."/>
            <person name="Wang P."/>
            <person name="Xu J."/>
            <person name="Bruns T."/>
            <person name="Baldrian P."/>
            <person name="Vilgalys R."/>
            <person name="Henrissat B."/>
            <person name="Grigoriev I.V."/>
            <person name="Hibbett D."/>
            <person name="Nagy L.G."/>
            <person name="Martin F.M."/>
        </authorList>
    </citation>
    <scope>NUCLEOTIDE SEQUENCE</scope>
    <source>
        <strain evidence="11">UH-Tt-Lm1</strain>
    </source>
</reference>
<dbReference type="GO" id="GO:0005506">
    <property type="term" value="F:iron ion binding"/>
    <property type="evidence" value="ECO:0007669"/>
    <property type="project" value="InterPro"/>
</dbReference>
<keyword evidence="10" id="KW-1133">Transmembrane helix</keyword>
<dbReference type="Proteomes" id="UP000736335">
    <property type="component" value="Unassembled WGS sequence"/>
</dbReference>
<keyword evidence="7 9" id="KW-0503">Monooxygenase</keyword>
<dbReference type="SUPFAM" id="SSF48264">
    <property type="entry name" value="Cytochrome P450"/>
    <property type="match status" value="1"/>
</dbReference>
<evidence type="ECO:0000256" key="7">
    <source>
        <dbReference type="ARBA" id="ARBA00023033"/>
    </source>
</evidence>
<evidence type="ECO:0000313" key="12">
    <source>
        <dbReference type="Proteomes" id="UP000736335"/>
    </source>
</evidence>
<evidence type="ECO:0000256" key="10">
    <source>
        <dbReference type="SAM" id="Phobius"/>
    </source>
</evidence>
<dbReference type="InterPro" id="IPR036396">
    <property type="entry name" value="Cyt_P450_sf"/>
</dbReference>
<dbReference type="PRINTS" id="PR00463">
    <property type="entry name" value="EP450I"/>
</dbReference>
<dbReference type="OrthoDB" id="1470350at2759"/>
<comment type="caution">
    <text evidence="11">The sequence shown here is derived from an EMBL/GenBank/DDBJ whole genome shotgun (WGS) entry which is preliminary data.</text>
</comment>
<dbReference type="InterPro" id="IPR017972">
    <property type="entry name" value="Cyt_P450_CS"/>
</dbReference>
<dbReference type="PANTHER" id="PTHR24287">
    <property type="entry name" value="P450, PUTATIVE (EUROFUNG)-RELATED"/>
    <property type="match status" value="1"/>
</dbReference>
<dbReference type="InterPro" id="IPR002401">
    <property type="entry name" value="Cyt_P450_E_grp-I"/>
</dbReference>
<dbReference type="EMBL" id="WIUZ02000012">
    <property type="protein sequence ID" value="KAF9782392.1"/>
    <property type="molecule type" value="Genomic_DNA"/>
</dbReference>
<feature type="transmembrane region" description="Helical" evidence="10">
    <location>
        <begin position="12"/>
        <end position="31"/>
    </location>
</feature>
<evidence type="ECO:0000256" key="2">
    <source>
        <dbReference type="ARBA" id="ARBA00010617"/>
    </source>
</evidence>
<evidence type="ECO:0000313" key="11">
    <source>
        <dbReference type="EMBL" id="KAF9782392.1"/>
    </source>
</evidence>
<dbReference type="InterPro" id="IPR047146">
    <property type="entry name" value="Cyt_P450_E_CYP52_fungi"/>
</dbReference>
<reference evidence="11" key="1">
    <citation type="journal article" date="2020" name="Nat. Commun.">
        <title>Large-scale genome sequencing of mycorrhizal fungi provides insights into the early evolution of symbiotic traits.</title>
        <authorList>
            <person name="Miyauchi S."/>
            <person name="Kiss E."/>
            <person name="Kuo A."/>
            <person name="Drula E."/>
            <person name="Kohler A."/>
            <person name="Sanchez-Garcia M."/>
            <person name="Morin E."/>
            <person name="Andreopoulos B."/>
            <person name="Barry K.W."/>
            <person name="Bonito G."/>
            <person name="Buee M."/>
            <person name="Carver A."/>
            <person name="Chen C."/>
            <person name="Cichocki N."/>
            <person name="Clum A."/>
            <person name="Culley D."/>
            <person name="Crous P.W."/>
            <person name="Fauchery L."/>
            <person name="Girlanda M."/>
            <person name="Hayes R.D."/>
            <person name="Keri Z."/>
            <person name="LaButti K."/>
            <person name="Lipzen A."/>
            <person name="Lombard V."/>
            <person name="Magnuson J."/>
            <person name="Maillard F."/>
            <person name="Murat C."/>
            <person name="Nolan M."/>
            <person name="Ohm R.A."/>
            <person name="Pangilinan J."/>
            <person name="Pereira M.F."/>
            <person name="Perotto S."/>
            <person name="Peter M."/>
            <person name="Pfister S."/>
            <person name="Riley R."/>
            <person name="Sitrit Y."/>
            <person name="Stielow J.B."/>
            <person name="Szollosi G."/>
            <person name="Zifcakova L."/>
            <person name="Stursova M."/>
            <person name="Spatafora J.W."/>
            <person name="Tedersoo L."/>
            <person name="Vaario L.M."/>
            <person name="Yamada A."/>
            <person name="Yan M."/>
            <person name="Wang P."/>
            <person name="Xu J."/>
            <person name="Bruns T."/>
            <person name="Baldrian P."/>
            <person name="Vilgalys R."/>
            <person name="Dunand C."/>
            <person name="Henrissat B."/>
            <person name="Grigoriev I.V."/>
            <person name="Hibbett D."/>
            <person name="Nagy L.G."/>
            <person name="Martin F.M."/>
        </authorList>
    </citation>
    <scope>NUCLEOTIDE SEQUENCE</scope>
    <source>
        <strain evidence="11">UH-Tt-Lm1</strain>
    </source>
</reference>
<dbReference type="GO" id="GO:0004497">
    <property type="term" value="F:monooxygenase activity"/>
    <property type="evidence" value="ECO:0007669"/>
    <property type="project" value="UniProtKB-KW"/>
</dbReference>
<name>A0A9P6HA66_9AGAM</name>
<dbReference type="PRINTS" id="PR00385">
    <property type="entry name" value="P450"/>
</dbReference>
<dbReference type="Pfam" id="PF00067">
    <property type="entry name" value="p450"/>
    <property type="match status" value="1"/>
</dbReference>
<accession>A0A9P6HA66</accession>
<keyword evidence="4 8" id="KW-0479">Metal-binding</keyword>
<evidence type="ECO:0000256" key="5">
    <source>
        <dbReference type="ARBA" id="ARBA00023002"/>
    </source>
</evidence>
<keyword evidence="3 8" id="KW-0349">Heme</keyword>